<dbReference type="GO" id="GO:0033816">
    <property type="term" value="F:diaminobutyrate acetyltransferase activity"/>
    <property type="evidence" value="ECO:0007669"/>
    <property type="project" value="UniProtKB-EC"/>
</dbReference>
<evidence type="ECO:0000256" key="1">
    <source>
        <dbReference type="ARBA" id="ARBA00004978"/>
    </source>
</evidence>
<dbReference type="CDD" id="cd04301">
    <property type="entry name" value="NAT_SF"/>
    <property type="match status" value="1"/>
</dbReference>
<dbReference type="UniPathway" id="UPA00067">
    <property type="reaction ID" value="UER00122"/>
</dbReference>
<dbReference type="SUPFAM" id="SSF55729">
    <property type="entry name" value="Acyl-CoA N-acyltransferases (Nat)"/>
    <property type="match status" value="1"/>
</dbReference>
<evidence type="ECO:0000259" key="9">
    <source>
        <dbReference type="PROSITE" id="PS51186"/>
    </source>
</evidence>
<dbReference type="RefSeq" id="WP_129080937.1">
    <property type="nucleotide sequence ID" value="NZ_CP041070.1"/>
</dbReference>
<dbReference type="EMBL" id="PDKO01000001">
    <property type="protein sequence ID" value="RXJ64520.1"/>
    <property type="molecule type" value="Genomic_DNA"/>
</dbReference>
<proteinExistence type="inferred from homology"/>
<evidence type="ECO:0000256" key="3">
    <source>
        <dbReference type="ARBA" id="ARBA00012355"/>
    </source>
</evidence>
<feature type="domain" description="N-acetyltransferase" evidence="9">
    <location>
        <begin position="6"/>
        <end position="162"/>
    </location>
</feature>
<organism evidence="10 11">
    <name type="scientific">Halarcobacter anaerophilus</name>
    <dbReference type="NCBI Taxonomy" id="877500"/>
    <lineage>
        <taxon>Bacteria</taxon>
        <taxon>Pseudomonadati</taxon>
        <taxon>Campylobacterota</taxon>
        <taxon>Epsilonproteobacteria</taxon>
        <taxon>Campylobacterales</taxon>
        <taxon>Arcobacteraceae</taxon>
        <taxon>Halarcobacter</taxon>
    </lineage>
</organism>
<comment type="catalytic activity">
    <reaction evidence="7 8">
        <text>L-2,4-diaminobutanoate + acetyl-CoA = (2S)-4-acetamido-2-aminobutanoate + CoA + H(+)</text>
        <dbReference type="Rhea" id="RHEA:16901"/>
        <dbReference type="ChEBI" id="CHEBI:15378"/>
        <dbReference type="ChEBI" id="CHEBI:57287"/>
        <dbReference type="ChEBI" id="CHEBI:57288"/>
        <dbReference type="ChEBI" id="CHEBI:58761"/>
        <dbReference type="ChEBI" id="CHEBI:58929"/>
        <dbReference type="EC" id="2.3.1.178"/>
    </reaction>
</comment>
<dbReference type="NCBIfam" id="TIGR02406">
    <property type="entry name" value="ectoine_EctA"/>
    <property type="match status" value="1"/>
</dbReference>
<comment type="pathway">
    <text evidence="1 8">Amine and polyamine biosynthesis; ectoine biosynthesis; L-ectoine from L-aspartate 4-semialdehyde: step 2/3.</text>
</comment>
<evidence type="ECO:0000313" key="11">
    <source>
        <dbReference type="Proteomes" id="UP000290191"/>
    </source>
</evidence>
<comment type="caution">
    <text evidence="10">The sequence shown here is derived from an EMBL/GenBank/DDBJ whole genome shotgun (WGS) entry which is preliminary data.</text>
</comment>
<gene>
    <name evidence="8 10" type="primary">ectA</name>
    <name evidence="10" type="ORF">CRV06_00760</name>
</gene>
<dbReference type="GO" id="GO:0019491">
    <property type="term" value="P:ectoine biosynthetic process"/>
    <property type="evidence" value="ECO:0007669"/>
    <property type="project" value="UniProtKB-UniPathway"/>
</dbReference>
<keyword evidence="6 8" id="KW-0012">Acyltransferase</keyword>
<reference evidence="10 11" key="1">
    <citation type="submission" date="2017-10" db="EMBL/GenBank/DDBJ databases">
        <title>Genomics of the genus Arcobacter.</title>
        <authorList>
            <person name="Perez-Cataluna A."/>
            <person name="Figueras M.J."/>
        </authorList>
    </citation>
    <scope>NUCLEOTIDE SEQUENCE [LARGE SCALE GENOMIC DNA]</scope>
    <source>
        <strain evidence="10 11">DSM 24636</strain>
    </source>
</reference>
<dbReference type="PROSITE" id="PS51186">
    <property type="entry name" value="GNAT"/>
    <property type="match status" value="1"/>
</dbReference>
<evidence type="ECO:0000256" key="5">
    <source>
        <dbReference type="ARBA" id="ARBA00022679"/>
    </source>
</evidence>
<dbReference type="AlphaFoldDB" id="A0A4Q0Y319"/>
<dbReference type="Gene3D" id="3.40.630.30">
    <property type="match status" value="1"/>
</dbReference>
<evidence type="ECO:0000256" key="8">
    <source>
        <dbReference type="RuleBase" id="RU365045"/>
    </source>
</evidence>
<name>A0A4Q0Y319_9BACT</name>
<evidence type="ECO:0000313" key="10">
    <source>
        <dbReference type="EMBL" id="RXJ64520.1"/>
    </source>
</evidence>
<accession>A0A4Q0Y319</accession>
<dbReference type="EC" id="2.3.1.178" evidence="3 8"/>
<dbReference type="Pfam" id="PF00583">
    <property type="entry name" value="Acetyltransf_1"/>
    <property type="match status" value="1"/>
</dbReference>
<evidence type="ECO:0000256" key="7">
    <source>
        <dbReference type="ARBA" id="ARBA00048924"/>
    </source>
</evidence>
<dbReference type="InterPro" id="IPR000182">
    <property type="entry name" value="GNAT_dom"/>
</dbReference>
<dbReference type="Proteomes" id="UP000290191">
    <property type="component" value="Unassembled WGS sequence"/>
</dbReference>
<dbReference type="InterPro" id="IPR016181">
    <property type="entry name" value="Acyl_CoA_acyltransferase"/>
</dbReference>
<keyword evidence="5 8" id="KW-0808">Transferase</keyword>
<evidence type="ECO:0000256" key="4">
    <source>
        <dbReference type="ARBA" id="ARBA00017935"/>
    </source>
</evidence>
<protein>
    <recommendedName>
        <fullName evidence="4 8">L-2,4-diaminobutyric acid acetyltransferase</fullName>
        <shortName evidence="8">DABA acetyltransferase</shortName>
        <ecNumber evidence="3 8">2.3.1.178</ecNumber>
    </recommendedName>
</protein>
<dbReference type="InterPro" id="IPR012772">
    <property type="entry name" value="Ectoine_EctA"/>
</dbReference>
<evidence type="ECO:0000256" key="6">
    <source>
        <dbReference type="ARBA" id="ARBA00023315"/>
    </source>
</evidence>
<comment type="function">
    <text evidence="8">Catalyzes the acetylation of L-2,4-diaminobutyrate (DABA) to gamma-N-acetyl-alpha,gamma-diaminobutyric acid (ADABA) with acetyl coenzyme A.</text>
</comment>
<comment type="similarity">
    <text evidence="2 8">Belongs to the acetyltransferase family. EctA subfamily.</text>
</comment>
<evidence type="ECO:0000256" key="2">
    <source>
        <dbReference type="ARBA" id="ARBA00010712"/>
    </source>
</evidence>
<dbReference type="OrthoDB" id="2436196at2"/>
<sequence length="167" mass="19538">MSEKKIYIRKPKKEFAKKIYKLVEDTKILDLNSEYLYLLQTTHFKESCSIALCEENIVGFVSGYRLPNKPDTLFVWQVAIDENFRGMGLAAKLIANTLKRKINSDIKYIHTTVSPSNKSSIKMFTKLAKYLKTEIKSKQFFEKEDFVDQHEEENLYEIGPIKRKGEK</sequence>
<dbReference type="STRING" id="877500.GCA_000935065_02578"/>
<keyword evidence="11" id="KW-1185">Reference proteome</keyword>